<dbReference type="Gene3D" id="1.10.1740.10">
    <property type="match status" value="1"/>
</dbReference>
<evidence type="ECO:0000313" key="7">
    <source>
        <dbReference type="EMBL" id="MDF2094616.1"/>
    </source>
</evidence>
<dbReference type="InterPro" id="IPR014284">
    <property type="entry name" value="RNA_pol_sigma-70_dom"/>
</dbReference>
<keyword evidence="8" id="KW-1185">Reference proteome</keyword>
<dbReference type="InterPro" id="IPR053866">
    <property type="entry name" value="PhyR_sigma2"/>
</dbReference>
<dbReference type="EMBL" id="JARHUD010000001">
    <property type="protein sequence ID" value="MDF2094616.1"/>
    <property type="molecule type" value="Genomic_DNA"/>
</dbReference>
<feature type="domain" description="RNA polymerase sigma factor 70 region 4 type 2" evidence="5">
    <location>
        <begin position="104"/>
        <end position="154"/>
    </location>
</feature>
<keyword evidence="3" id="KW-0731">Sigma factor</keyword>
<dbReference type="NCBIfam" id="TIGR02937">
    <property type="entry name" value="sigma70-ECF"/>
    <property type="match status" value="1"/>
</dbReference>
<dbReference type="SUPFAM" id="SSF88659">
    <property type="entry name" value="Sigma3 and sigma4 domains of RNA polymerase sigma factors"/>
    <property type="match status" value="1"/>
</dbReference>
<dbReference type="InterPro" id="IPR039425">
    <property type="entry name" value="RNA_pol_sigma-70-like"/>
</dbReference>
<dbReference type="InterPro" id="IPR013249">
    <property type="entry name" value="RNA_pol_sigma70_r4_t2"/>
</dbReference>
<dbReference type="InterPro" id="IPR013325">
    <property type="entry name" value="RNA_pol_sigma_r2"/>
</dbReference>
<gene>
    <name evidence="7" type="ORF">P2G67_01340</name>
</gene>
<comment type="similarity">
    <text evidence="1">Belongs to the sigma-70 factor family. ECF subfamily.</text>
</comment>
<keyword evidence="4" id="KW-0804">Transcription</keyword>
<dbReference type="Pfam" id="PF08281">
    <property type="entry name" value="Sigma70_r4_2"/>
    <property type="match status" value="1"/>
</dbReference>
<evidence type="ECO:0000259" key="6">
    <source>
        <dbReference type="Pfam" id="PF22029"/>
    </source>
</evidence>
<dbReference type="Gene3D" id="1.10.10.10">
    <property type="entry name" value="Winged helix-like DNA-binding domain superfamily/Winged helix DNA-binding domain"/>
    <property type="match status" value="1"/>
</dbReference>
<comment type="caution">
    <text evidence="7">The sequence shown here is derived from an EMBL/GenBank/DDBJ whole genome shotgun (WGS) entry which is preliminary data.</text>
</comment>
<dbReference type="InterPro" id="IPR013324">
    <property type="entry name" value="RNA_pol_sigma_r3/r4-like"/>
</dbReference>
<organism evidence="7 8">
    <name type="scientific">Aquibaculum arenosum</name>
    <dbReference type="NCBI Taxonomy" id="3032591"/>
    <lineage>
        <taxon>Bacteria</taxon>
        <taxon>Pseudomonadati</taxon>
        <taxon>Pseudomonadota</taxon>
        <taxon>Alphaproteobacteria</taxon>
        <taxon>Rhodospirillales</taxon>
        <taxon>Rhodovibrionaceae</taxon>
        <taxon>Aquibaculum</taxon>
    </lineage>
</organism>
<dbReference type="InterPro" id="IPR036388">
    <property type="entry name" value="WH-like_DNA-bd_sf"/>
</dbReference>
<dbReference type="Proteomes" id="UP001215503">
    <property type="component" value="Unassembled WGS sequence"/>
</dbReference>
<evidence type="ECO:0000256" key="4">
    <source>
        <dbReference type="ARBA" id="ARBA00023163"/>
    </source>
</evidence>
<dbReference type="PANTHER" id="PTHR43133:SF25">
    <property type="entry name" value="RNA POLYMERASE SIGMA FACTOR RFAY-RELATED"/>
    <property type="match status" value="1"/>
</dbReference>
<keyword evidence="2" id="KW-0805">Transcription regulation</keyword>
<evidence type="ECO:0000313" key="8">
    <source>
        <dbReference type="Proteomes" id="UP001215503"/>
    </source>
</evidence>
<sequence length="172" mass="19179">MPDDVSWLIARETPRLRRYARALVKDPTRADDLVQDALERALRKQQQVRKQASLRGWLLRIVYTVYLNGRKNRYAPPPQSIDDTVVPHPSMPARQHHHMECATVLEALDKLPAGQRDAILLVALEGLPYDEAAQVLGVEVGTLKSRLSRGREALRGLTGGAAAGVPPVRRVK</sequence>
<protein>
    <submittedName>
        <fullName evidence="7">Sigma-70 family RNA polymerase sigma factor</fullName>
    </submittedName>
</protein>
<dbReference type="RefSeq" id="WP_275819246.1">
    <property type="nucleotide sequence ID" value="NZ_JARHUD010000001.1"/>
</dbReference>
<dbReference type="Pfam" id="PF22029">
    <property type="entry name" value="PhyR_sigma2"/>
    <property type="match status" value="1"/>
</dbReference>
<evidence type="ECO:0000259" key="5">
    <source>
        <dbReference type="Pfam" id="PF08281"/>
    </source>
</evidence>
<evidence type="ECO:0000256" key="3">
    <source>
        <dbReference type="ARBA" id="ARBA00023082"/>
    </source>
</evidence>
<dbReference type="PANTHER" id="PTHR43133">
    <property type="entry name" value="RNA POLYMERASE ECF-TYPE SIGMA FACTO"/>
    <property type="match status" value="1"/>
</dbReference>
<name>A0ABT5YIF2_9PROT</name>
<accession>A0ABT5YIF2</accession>
<dbReference type="CDD" id="cd06171">
    <property type="entry name" value="Sigma70_r4"/>
    <property type="match status" value="1"/>
</dbReference>
<proteinExistence type="inferred from homology"/>
<reference evidence="7 8" key="1">
    <citation type="submission" date="2023-03" db="EMBL/GenBank/DDBJ databases">
        <title>Fodinicurvata sp. CAU 1616 isolated from sea sendiment.</title>
        <authorList>
            <person name="Kim W."/>
        </authorList>
    </citation>
    <scope>NUCLEOTIDE SEQUENCE [LARGE SCALE GENOMIC DNA]</scope>
    <source>
        <strain evidence="7 8">CAU 1616</strain>
    </source>
</reference>
<evidence type="ECO:0000256" key="2">
    <source>
        <dbReference type="ARBA" id="ARBA00023015"/>
    </source>
</evidence>
<feature type="domain" description="PhyR sigma2" evidence="6">
    <location>
        <begin position="9"/>
        <end position="61"/>
    </location>
</feature>
<dbReference type="SUPFAM" id="SSF88946">
    <property type="entry name" value="Sigma2 domain of RNA polymerase sigma factors"/>
    <property type="match status" value="1"/>
</dbReference>
<dbReference type="PROSITE" id="PS50096">
    <property type="entry name" value="IQ"/>
    <property type="match status" value="1"/>
</dbReference>
<evidence type="ECO:0000256" key="1">
    <source>
        <dbReference type="ARBA" id="ARBA00010641"/>
    </source>
</evidence>